<proteinExistence type="predicted"/>
<dbReference type="OMA" id="CGKQSKD"/>
<protein>
    <submittedName>
        <fullName evidence="5">Uncharacterized protein</fullName>
    </submittedName>
</protein>
<dbReference type="InterPro" id="IPR031632">
    <property type="entry name" value="SVIP"/>
</dbReference>
<feature type="compositionally biased region" description="Polar residues" evidence="4">
    <location>
        <begin position="1"/>
        <end position="11"/>
    </location>
</feature>
<evidence type="ECO:0000256" key="1">
    <source>
        <dbReference type="ARBA" id="ARBA00022707"/>
    </source>
</evidence>
<dbReference type="Proteomes" id="UP000054383">
    <property type="component" value="Unassembled WGS sequence"/>
</dbReference>
<dbReference type="EMBL" id="CVMT01000002">
    <property type="protein sequence ID" value="CRG85143.1"/>
    <property type="molecule type" value="Genomic_DNA"/>
</dbReference>
<dbReference type="Pfam" id="PF15811">
    <property type="entry name" value="SVIP"/>
    <property type="match status" value="1"/>
</dbReference>
<keyword evidence="6" id="KW-1185">Reference proteome</keyword>
<evidence type="ECO:0000256" key="3">
    <source>
        <dbReference type="ARBA" id="ARBA00023288"/>
    </source>
</evidence>
<keyword evidence="3" id="KW-0449">Lipoprotein</keyword>
<feature type="compositionally biased region" description="Low complexity" evidence="4">
    <location>
        <begin position="25"/>
        <end position="41"/>
    </location>
</feature>
<keyword evidence="2" id="KW-0564">Palmitate</keyword>
<feature type="compositionally biased region" description="Polar residues" evidence="4">
    <location>
        <begin position="95"/>
        <end position="107"/>
    </location>
</feature>
<evidence type="ECO:0000313" key="5">
    <source>
        <dbReference type="EMBL" id="CRG85143.1"/>
    </source>
</evidence>
<evidence type="ECO:0000256" key="4">
    <source>
        <dbReference type="SAM" id="MobiDB-lite"/>
    </source>
</evidence>
<name>A0A0U1LPF2_TALIS</name>
<keyword evidence="1" id="KW-0519">Myristate</keyword>
<sequence length="125" mass="12811">MGNICSRSANQADDPFSQPGRVLGSSAAPAAGPPARASVPSNRKIQGAGRTLGGSTSGETENARNMAGEAAQRRAEALSASSKGKLGSQLAAQKAKTQSQTLNSVSQIERDTRDADSAAEARQWN</sequence>
<evidence type="ECO:0000256" key="2">
    <source>
        <dbReference type="ARBA" id="ARBA00023139"/>
    </source>
</evidence>
<reference evidence="5 6" key="1">
    <citation type="submission" date="2015-04" db="EMBL/GenBank/DDBJ databases">
        <authorList>
            <person name="Syromyatnikov M.Y."/>
            <person name="Popov V.N."/>
        </authorList>
    </citation>
    <scope>NUCLEOTIDE SEQUENCE [LARGE SCALE GENOMIC DNA]</scope>
    <source>
        <strain evidence="5">WF-38-12</strain>
    </source>
</reference>
<dbReference type="AlphaFoldDB" id="A0A0U1LPF2"/>
<organism evidence="5 6">
    <name type="scientific">Talaromyces islandicus</name>
    <name type="common">Penicillium islandicum</name>
    <dbReference type="NCBI Taxonomy" id="28573"/>
    <lineage>
        <taxon>Eukaryota</taxon>
        <taxon>Fungi</taxon>
        <taxon>Dikarya</taxon>
        <taxon>Ascomycota</taxon>
        <taxon>Pezizomycotina</taxon>
        <taxon>Eurotiomycetes</taxon>
        <taxon>Eurotiomycetidae</taxon>
        <taxon>Eurotiales</taxon>
        <taxon>Trichocomaceae</taxon>
        <taxon>Talaromyces</taxon>
        <taxon>Talaromyces sect. Islandici</taxon>
    </lineage>
</organism>
<evidence type="ECO:0000313" key="6">
    <source>
        <dbReference type="Proteomes" id="UP000054383"/>
    </source>
</evidence>
<feature type="region of interest" description="Disordered" evidence="4">
    <location>
        <begin position="1"/>
        <end position="125"/>
    </location>
</feature>
<gene>
    <name evidence="5" type="ORF">PISL3812_02271</name>
</gene>
<dbReference type="OrthoDB" id="5415072at2759"/>
<accession>A0A0U1LPF2</accession>